<dbReference type="RefSeq" id="WP_194539112.1">
    <property type="nucleotide sequence ID" value="NZ_JACEFB010000012.1"/>
</dbReference>
<sequence length="107" mass="11571">MPTYEYACGACDHRFEQWQSFSAAALTDCPRCGQPRLVRLFGSGGAIIFKGSGFYETDYRRPQSQRQADKNRKQQDSTAPSASSSSASPPGNNADSPSSEPGTSRQA</sequence>
<dbReference type="AlphaFoldDB" id="A0A7V8VG15"/>
<evidence type="ECO:0000256" key="1">
    <source>
        <dbReference type="SAM" id="MobiDB-lite"/>
    </source>
</evidence>
<gene>
    <name evidence="3" type="ORF">H0921_13870</name>
</gene>
<dbReference type="SMART" id="SM00834">
    <property type="entry name" value="CxxC_CXXC_SSSS"/>
    <property type="match status" value="1"/>
</dbReference>
<feature type="region of interest" description="Disordered" evidence="1">
    <location>
        <begin position="56"/>
        <end position="107"/>
    </location>
</feature>
<dbReference type="NCBIfam" id="TIGR02605">
    <property type="entry name" value="CxxC_CxxC_SSSS"/>
    <property type="match status" value="1"/>
</dbReference>
<dbReference type="InterPro" id="IPR013429">
    <property type="entry name" value="Regulatory_FmdB_Zinc_ribbon"/>
</dbReference>
<dbReference type="PANTHER" id="PTHR34404">
    <property type="entry name" value="REGULATORY PROTEIN, FMDB FAMILY"/>
    <property type="match status" value="1"/>
</dbReference>
<dbReference type="PANTHER" id="PTHR34404:SF2">
    <property type="entry name" value="CONSERVED SERINE RICH PROTEIN"/>
    <property type="match status" value="1"/>
</dbReference>
<keyword evidence="4" id="KW-1185">Reference proteome</keyword>
<evidence type="ECO:0000313" key="4">
    <source>
        <dbReference type="Proteomes" id="UP000542342"/>
    </source>
</evidence>
<dbReference type="Pfam" id="PF09723">
    <property type="entry name" value="Zn_ribbon_8"/>
    <property type="match status" value="1"/>
</dbReference>
<reference evidence="3 4" key="1">
    <citation type="submission" date="2020-07" db="EMBL/GenBank/DDBJ databases">
        <title>Thermogemmata thermophila gen. nov., sp. nov., a novel moderate thermophilic planctomycete from a Kamchatka hot spring.</title>
        <authorList>
            <person name="Elcheninov A.G."/>
            <person name="Podosokorskaya O.A."/>
            <person name="Kovaleva O.L."/>
            <person name="Novikov A."/>
            <person name="Bonch-Osmolovskaya E.A."/>
            <person name="Toshchakov S.V."/>
            <person name="Kublanov I.V."/>
        </authorList>
    </citation>
    <scope>NUCLEOTIDE SEQUENCE [LARGE SCALE GENOMIC DNA]</scope>
    <source>
        <strain evidence="3 4">2918</strain>
    </source>
</reference>
<accession>A0A7V8VG15</accession>
<name>A0A7V8VG15_9BACT</name>
<comment type="caution">
    <text evidence="3">The sequence shown here is derived from an EMBL/GenBank/DDBJ whole genome shotgun (WGS) entry which is preliminary data.</text>
</comment>
<organism evidence="3 4">
    <name type="scientific">Thermogemmata fonticola</name>
    <dbReference type="NCBI Taxonomy" id="2755323"/>
    <lineage>
        <taxon>Bacteria</taxon>
        <taxon>Pseudomonadati</taxon>
        <taxon>Planctomycetota</taxon>
        <taxon>Planctomycetia</taxon>
        <taxon>Gemmatales</taxon>
        <taxon>Gemmataceae</taxon>
        <taxon>Thermogemmata</taxon>
    </lineage>
</organism>
<evidence type="ECO:0000259" key="2">
    <source>
        <dbReference type="SMART" id="SM00834"/>
    </source>
</evidence>
<evidence type="ECO:0000313" key="3">
    <source>
        <dbReference type="EMBL" id="MBA2227245.1"/>
    </source>
</evidence>
<feature type="domain" description="Putative regulatory protein FmdB zinc ribbon" evidence="2">
    <location>
        <begin position="1"/>
        <end position="42"/>
    </location>
</feature>
<proteinExistence type="predicted"/>
<dbReference type="EMBL" id="JACEFB010000012">
    <property type="protein sequence ID" value="MBA2227245.1"/>
    <property type="molecule type" value="Genomic_DNA"/>
</dbReference>
<protein>
    <submittedName>
        <fullName evidence="3">Zinc ribbon domain-containing protein</fullName>
    </submittedName>
</protein>
<dbReference type="Proteomes" id="UP000542342">
    <property type="component" value="Unassembled WGS sequence"/>
</dbReference>
<feature type="compositionally biased region" description="Basic and acidic residues" evidence="1">
    <location>
        <begin position="57"/>
        <end position="75"/>
    </location>
</feature>
<feature type="compositionally biased region" description="Low complexity" evidence="1">
    <location>
        <begin position="76"/>
        <end position="99"/>
    </location>
</feature>